<dbReference type="Pfam" id="PF01370">
    <property type="entry name" value="Epimerase"/>
    <property type="match status" value="1"/>
</dbReference>
<dbReference type="PANTHER" id="PTHR43245:SF53">
    <property type="entry name" value="EPIMERASE-RELATED"/>
    <property type="match status" value="1"/>
</dbReference>
<feature type="domain" description="NAD-dependent epimerase/dehydratase" evidence="1">
    <location>
        <begin position="8"/>
        <end position="239"/>
    </location>
</feature>
<sequence>MSLEEERVLVTGGTGFIGSYVTRQLLNEGSIVHALDNGFTGDESLVPDDVTVHQADIRELDEVVDVVEEVSPDVLIHLAAIHFIPYCNENPEDAFDVNVMGTRNVLEAARGLDGLKRVVNTSSAAVYAPDPGPHVETEGIGPMDIYGRTKLVAEDEARLFNADTGVPTASARLFNVYGTRETNSHLIPAILEQLEGGSRSVDLGNLSPARDFIYASDIASALITLASEFNGEYRAYNVGTGTEHSVREVVEAVRDALGEEITIEQDEERVRESDRPHLKADITRLTGEFDWEPTYELREGLAKVLAEEDI</sequence>
<dbReference type="RefSeq" id="WP_188883570.1">
    <property type="nucleotide sequence ID" value="NZ_BMPF01000003.1"/>
</dbReference>
<evidence type="ECO:0000313" key="2">
    <source>
        <dbReference type="EMBL" id="GGL36215.1"/>
    </source>
</evidence>
<dbReference type="EMBL" id="BMPF01000003">
    <property type="protein sequence ID" value="GGL36215.1"/>
    <property type="molecule type" value="Genomic_DNA"/>
</dbReference>
<evidence type="ECO:0000313" key="3">
    <source>
        <dbReference type="Proteomes" id="UP000628840"/>
    </source>
</evidence>
<organism evidence="2 3">
    <name type="scientific">Halarchaeum grantii</name>
    <dbReference type="NCBI Taxonomy" id="1193105"/>
    <lineage>
        <taxon>Archaea</taxon>
        <taxon>Methanobacteriati</taxon>
        <taxon>Methanobacteriota</taxon>
        <taxon>Stenosarchaea group</taxon>
        <taxon>Halobacteria</taxon>
        <taxon>Halobacteriales</taxon>
        <taxon>Halobacteriaceae</taxon>
    </lineage>
</organism>
<name>A0A830FAR3_9EURY</name>
<dbReference type="InterPro" id="IPR001509">
    <property type="entry name" value="Epimerase_deHydtase"/>
</dbReference>
<protein>
    <submittedName>
        <fullName evidence="2">UDP-glucose 4-epimerase</fullName>
    </submittedName>
</protein>
<dbReference type="OrthoDB" id="4907at2157"/>
<gene>
    <name evidence="2" type="ORF">GCM10009037_19710</name>
</gene>
<dbReference type="Gene3D" id="3.40.50.720">
    <property type="entry name" value="NAD(P)-binding Rossmann-like Domain"/>
    <property type="match status" value="1"/>
</dbReference>
<dbReference type="InterPro" id="IPR050177">
    <property type="entry name" value="Lipid_A_modif_metabolic_enz"/>
</dbReference>
<dbReference type="AlphaFoldDB" id="A0A830FAR3"/>
<dbReference type="InterPro" id="IPR036291">
    <property type="entry name" value="NAD(P)-bd_dom_sf"/>
</dbReference>
<dbReference type="SUPFAM" id="SSF51735">
    <property type="entry name" value="NAD(P)-binding Rossmann-fold domains"/>
    <property type="match status" value="1"/>
</dbReference>
<comment type="caution">
    <text evidence="2">The sequence shown here is derived from an EMBL/GenBank/DDBJ whole genome shotgun (WGS) entry which is preliminary data.</text>
</comment>
<accession>A0A830FAR3</accession>
<reference evidence="2 3" key="1">
    <citation type="journal article" date="2019" name="Int. J. Syst. Evol. Microbiol.">
        <title>The Global Catalogue of Microorganisms (GCM) 10K type strain sequencing project: providing services to taxonomists for standard genome sequencing and annotation.</title>
        <authorList>
            <consortium name="The Broad Institute Genomics Platform"/>
            <consortium name="The Broad Institute Genome Sequencing Center for Infectious Disease"/>
            <person name="Wu L."/>
            <person name="Ma J."/>
        </authorList>
    </citation>
    <scope>NUCLEOTIDE SEQUENCE [LARGE SCALE GENOMIC DNA]</scope>
    <source>
        <strain evidence="2 3">JCM 19585</strain>
    </source>
</reference>
<keyword evidence="3" id="KW-1185">Reference proteome</keyword>
<dbReference type="PANTHER" id="PTHR43245">
    <property type="entry name" value="BIFUNCTIONAL POLYMYXIN RESISTANCE PROTEIN ARNA"/>
    <property type="match status" value="1"/>
</dbReference>
<evidence type="ECO:0000259" key="1">
    <source>
        <dbReference type="Pfam" id="PF01370"/>
    </source>
</evidence>
<dbReference type="Proteomes" id="UP000628840">
    <property type="component" value="Unassembled WGS sequence"/>
</dbReference>
<proteinExistence type="predicted"/>